<dbReference type="InterPro" id="IPR000719">
    <property type="entry name" value="Prot_kinase_dom"/>
</dbReference>
<evidence type="ECO:0000256" key="7">
    <source>
        <dbReference type="ARBA" id="ARBA00047899"/>
    </source>
</evidence>
<dbReference type="RefSeq" id="WP_015211951.1">
    <property type="nucleotide sequence ID" value="NC_019765.1"/>
</dbReference>
<evidence type="ECO:0000256" key="4">
    <source>
        <dbReference type="ARBA" id="ARBA00022741"/>
    </source>
</evidence>
<dbReference type="Pfam" id="PF05419">
    <property type="entry name" value="GUN4"/>
    <property type="match status" value="1"/>
</dbReference>
<comment type="catalytic activity">
    <reaction evidence="7">
        <text>L-threonyl-[protein] + ATP = O-phospho-L-threonyl-[protein] + ADP + H(+)</text>
        <dbReference type="Rhea" id="RHEA:46608"/>
        <dbReference type="Rhea" id="RHEA-COMP:11060"/>
        <dbReference type="Rhea" id="RHEA-COMP:11605"/>
        <dbReference type="ChEBI" id="CHEBI:15378"/>
        <dbReference type="ChEBI" id="CHEBI:30013"/>
        <dbReference type="ChEBI" id="CHEBI:30616"/>
        <dbReference type="ChEBI" id="CHEBI:61977"/>
        <dbReference type="ChEBI" id="CHEBI:456216"/>
        <dbReference type="EC" id="2.7.11.1"/>
    </reaction>
</comment>
<dbReference type="GO" id="GO:0004674">
    <property type="term" value="F:protein serine/threonine kinase activity"/>
    <property type="evidence" value="ECO:0007669"/>
    <property type="project" value="UniProtKB-KW"/>
</dbReference>
<keyword evidence="2 10" id="KW-0723">Serine/threonine-protein kinase</keyword>
<dbReference type="PROSITE" id="PS50011">
    <property type="entry name" value="PROTEIN_KINASE_DOM"/>
    <property type="match status" value="1"/>
</dbReference>
<dbReference type="AlphaFoldDB" id="K9Y225"/>
<gene>
    <name evidence="10" type="ordered locus">Sta7437_4583</name>
</gene>
<dbReference type="KEGG" id="scs:Sta7437_4583"/>
<dbReference type="EC" id="2.7.11.1" evidence="1"/>
<evidence type="ECO:0000256" key="1">
    <source>
        <dbReference type="ARBA" id="ARBA00012513"/>
    </source>
</evidence>
<reference evidence="11" key="1">
    <citation type="journal article" date="2013" name="Proc. Natl. Acad. Sci. U.S.A.">
        <title>Improving the coverage of the cyanobacterial phylum using diversity-driven genome sequencing.</title>
        <authorList>
            <person name="Shih P.M."/>
            <person name="Wu D."/>
            <person name="Latifi A."/>
            <person name="Axen S.D."/>
            <person name="Fewer D.P."/>
            <person name="Talla E."/>
            <person name="Calteau A."/>
            <person name="Cai F."/>
            <person name="Tandeau de Marsac N."/>
            <person name="Rippka R."/>
            <person name="Herdman M."/>
            <person name="Sivonen K."/>
            <person name="Coursin T."/>
            <person name="Laurent T."/>
            <person name="Goodwin L."/>
            <person name="Nolan M."/>
            <person name="Davenport K.W."/>
            <person name="Han C.S."/>
            <person name="Rubin E.M."/>
            <person name="Eisen J.A."/>
            <person name="Woyke T."/>
            <person name="Gugger M."/>
            <person name="Kerfeld C.A."/>
        </authorList>
    </citation>
    <scope>NUCLEOTIDE SEQUENCE [LARGE SCALE GENOMIC DNA]</scope>
    <source>
        <strain evidence="11">ATCC 29371 / PCC 7437</strain>
        <plasmid evidence="11">Plasmid pSTA7437.01</plasmid>
    </source>
</reference>
<evidence type="ECO:0000313" key="10">
    <source>
        <dbReference type="EMBL" id="AFZ38042.1"/>
    </source>
</evidence>
<evidence type="ECO:0000313" key="11">
    <source>
        <dbReference type="Proteomes" id="UP000010473"/>
    </source>
</evidence>
<dbReference type="SMART" id="SM00220">
    <property type="entry name" value="S_TKc"/>
    <property type="match status" value="1"/>
</dbReference>
<dbReference type="CDD" id="cd14014">
    <property type="entry name" value="STKc_PknB_like"/>
    <property type="match status" value="1"/>
</dbReference>
<evidence type="ECO:0000259" key="9">
    <source>
        <dbReference type="PROSITE" id="PS50011"/>
    </source>
</evidence>
<protein>
    <recommendedName>
        <fullName evidence="1">non-specific serine/threonine protein kinase</fullName>
        <ecNumber evidence="1">2.7.11.1</ecNumber>
    </recommendedName>
</protein>
<dbReference type="Proteomes" id="UP000010473">
    <property type="component" value="Plasmid pSTA7437.01"/>
</dbReference>
<keyword evidence="4" id="KW-0547">Nucleotide-binding</keyword>
<comment type="catalytic activity">
    <reaction evidence="8">
        <text>L-seryl-[protein] + ATP = O-phospho-L-seryl-[protein] + ADP + H(+)</text>
        <dbReference type="Rhea" id="RHEA:17989"/>
        <dbReference type="Rhea" id="RHEA-COMP:9863"/>
        <dbReference type="Rhea" id="RHEA-COMP:11604"/>
        <dbReference type="ChEBI" id="CHEBI:15378"/>
        <dbReference type="ChEBI" id="CHEBI:29999"/>
        <dbReference type="ChEBI" id="CHEBI:30616"/>
        <dbReference type="ChEBI" id="CHEBI:83421"/>
        <dbReference type="ChEBI" id="CHEBI:456216"/>
        <dbReference type="EC" id="2.7.11.1"/>
    </reaction>
</comment>
<dbReference type="InterPro" id="IPR037215">
    <property type="entry name" value="GUN4-like_sf"/>
</dbReference>
<evidence type="ECO:0000256" key="8">
    <source>
        <dbReference type="ARBA" id="ARBA00048679"/>
    </source>
</evidence>
<dbReference type="Gene3D" id="1.10.510.10">
    <property type="entry name" value="Transferase(Phosphotransferase) domain 1"/>
    <property type="match status" value="1"/>
</dbReference>
<geneLocation type="plasmid" evidence="10 11">
    <name>pSTA7437.01</name>
</geneLocation>
<dbReference type="Gene3D" id="1.10.10.1770">
    <property type="entry name" value="Gun4-like"/>
    <property type="match status" value="1"/>
</dbReference>
<dbReference type="SUPFAM" id="SSF140869">
    <property type="entry name" value="GUN4-like"/>
    <property type="match status" value="1"/>
</dbReference>
<dbReference type="PATRIC" id="fig|111780.3.peg.4738"/>
<keyword evidence="3" id="KW-0808">Transferase</keyword>
<keyword evidence="10" id="KW-0614">Plasmid</keyword>
<accession>K9Y225</accession>
<organism evidence="10 11">
    <name type="scientific">Stanieria cyanosphaera (strain ATCC 29371 / PCC 7437)</name>
    <dbReference type="NCBI Taxonomy" id="111780"/>
    <lineage>
        <taxon>Bacteria</taxon>
        <taxon>Bacillati</taxon>
        <taxon>Cyanobacteriota</taxon>
        <taxon>Cyanophyceae</taxon>
        <taxon>Pleurocapsales</taxon>
        <taxon>Dermocarpellaceae</taxon>
        <taxon>Stanieria</taxon>
    </lineage>
</organism>
<dbReference type="CDD" id="cd16383">
    <property type="entry name" value="GUN4"/>
    <property type="match status" value="1"/>
</dbReference>
<dbReference type="SUPFAM" id="SSF56112">
    <property type="entry name" value="Protein kinase-like (PK-like)"/>
    <property type="match status" value="1"/>
</dbReference>
<feature type="domain" description="Protein kinase" evidence="9">
    <location>
        <begin position="11"/>
        <end position="275"/>
    </location>
</feature>
<dbReference type="EMBL" id="CP003654">
    <property type="protein sequence ID" value="AFZ38042.1"/>
    <property type="molecule type" value="Genomic_DNA"/>
</dbReference>
<keyword evidence="6" id="KW-0067">ATP-binding</keyword>
<dbReference type="Pfam" id="PF00069">
    <property type="entry name" value="Pkinase"/>
    <property type="match status" value="1"/>
</dbReference>
<evidence type="ECO:0000256" key="5">
    <source>
        <dbReference type="ARBA" id="ARBA00022777"/>
    </source>
</evidence>
<evidence type="ECO:0000256" key="3">
    <source>
        <dbReference type="ARBA" id="ARBA00022679"/>
    </source>
</evidence>
<name>K9Y225_STAC7</name>
<dbReference type="InterPro" id="IPR011009">
    <property type="entry name" value="Kinase-like_dom_sf"/>
</dbReference>
<keyword evidence="11" id="KW-1185">Reference proteome</keyword>
<dbReference type="GO" id="GO:0005524">
    <property type="term" value="F:ATP binding"/>
    <property type="evidence" value="ECO:0007669"/>
    <property type="project" value="UniProtKB-KW"/>
</dbReference>
<evidence type="ECO:0000256" key="2">
    <source>
        <dbReference type="ARBA" id="ARBA00022527"/>
    </source>
</evidence>
<keyword evidence="5 10" id="KW-0418">Kinase</keyword>
<dbReference type="PANTHER" id="PTHR24363">
    <property type="entry name" value="SERINE/THREONINE PROTEIN KINASE"/>
    <property type="match status" value="1"/>
</dbReference>
<evidence type="ECO:0000256" key="6">
    <source>
        <dbReference type="ARBA" id="ARBA00022840"/>
    </source>
</evidence>
<dbReference type="HOGENOM" id="CLU_000288_135_5_3"/>
<dbReference type="OrthoDB" id="437733at2"/>
<sequence length="461" mass="52425">MLVGKVLFKQYKVIEQIDKGGFGHTYIVIDLAFPGKPRRLLKHLYPINRDAASLAKAKKLFEIEAIVLSRLGEHDRIPRLFSHFEEDGEFFLVQELIEGRNLTSEFKLGKRWGETETIEFLRELLAILSLVHQENTIHRDIKPANIMRRQKDGKLVLIDFGAVKEILTVNQHGSTNISLLSDGIGTPAYMPPEQAMGKPGKYSDIYAVGLLGIQAVTGLSPTKIPQNSEELETMWNKLNLKINPRFKSLLNRMVSFQYKQRFSDADEALEALNLIQKIPSKVKLLSLLLGAIGLTGAGISVLTFMNKPNYTGLATYLQNEQWQQANTETDNLILKIAGEQSTLDAESIQKFPCNSLQKIDELWMQNSNGRFGYTPQKKAYLETGNEFDRYIESTYETFGNEVGWRIFGTWKRYNDFNFNQIDTTITPSGFLPTPGKVADNKQDLRIREREMLLSRFDACGF</sequence>
<dbReference type="InterPro" id="IPR008629">
    <property type="entry name" value="GUN4-like"/>
</dbReference>
<dbReference type="PANTHER" id="PTHR24363:SF0">
    <property type="entry name" value="SERINE_THREONINE KINASE LIKE DOMAIN CONTAINING 1"/>
    <property type="match status" value="1"/>
</dbReference>
<proteinExistence type="predicted"/>